<gene>
    <name evidence="3" type="ORF">KAK03_00655</name>
</gene>
<accession>A0A940Y637</accession>
<keyword evidence="2" id="KW-0732">Signal</keyword>
<keyword evidence="4" id="KW-1185">Reference proteome</keyword>
<organism evidence="3 4">
    <name type="scientific">Ideonella alba</name>
    <dbReference type="NCBI Taxonomy" id="2824118"/>
    <lineage>
        <taxon>Bacteria</taxon>
        <taxon>Pseudomonadati</taxon>
        <taxon>Pseudomonadota</taxon>
        <taxon>Betaproteobacteria</taxon>
        <taxon>Burkholderiales</taxon>
        <taxon>Sphaerotilaceae</taxon>
        <taxon>Ideonella</taxon>
    </lineage>
</organism>
<feature type="region of interest" description="Disordered" evidence="1">
    <location>
        <begin position="22"/>
        <end position="79"/>
    </location>
</feature>
<feature type="signal peptide" evidence="2">
    <location>
        <begin position="1"/>
        <end position="21"/>
    </location>
</feature>
<evidence type="ECO:0000256" key="2">
    <source>
        <dbReference type="SAM" id="SignalP"/>
    </source>
</evidence>
<dbReference type="Proteomes" id="UP000676246">
    <property type="component" value="Unassembled WGS sequence"/>
</dbReference>
<evidence type="ECO:0000313" key="3">
    <source>
        <dbReference type="EMBL" id="MBQ0928975.1"/>
    </source>
</evidence>
<dbReference type="RefSeq" id="WP_210851092.1">
    <property type="nucleotide sequence ID" value="NZ_JAGQDD010000001.1"/>
</dbReference>
<protein>
    <recommendedName>
        <fullName evidence="5">Periplasmic protein</fullName>
    </recommendedName>
</protein>
<dbReference type="EMBL" id="JAGQDD010000001">
    <property type="protein sequence ID" value="MBQ0928975.1"/>
    <property type="molecule type" value="Genomic_DNA"/>
</dbReference>
<name>A0A940Y637_9BURK</name>
<evidence type="ECO:0008006" key="5">
    <source>
        <dbReference type="Google" id="ProtNLM"/>
    </source>
</evidence>
<evidence type="ECO:0000313" key="4">
    <source>
        <dbReference type="Proteomes" id="UP000676246"/>
    </source>
</evidence>
<evidence type="ECO:0000256" key="1">
    <source>
        <dbReference type="SAM" id="MobiDB-lite"/>
    </source>
</evidence>
<dbReference type="AlphaFoldDB" id="A0A940Y637"/>
<feature type="chain" id="PRO_5037577478" description="Periplasmic protein" evidence="2">
    <location>
        <begin position="22"/>
        <end position="79"/>
    </location>
</feature>
<feature type="compositionally biased region" description="Basic and acidic residues" evidence="1">
    <location>
        <begin position="51"/>
        <end position="79"/>
    </location>
</feature>
<proteinExistence type="predicted"/>
<reference evidence="3 4" key="1">
    <citation type="submission" date="2021-04" db="EMBL/GenBank/DDBJ databases">
        <title>The genome sequence of Ideonella sp. 3Y2.</title>
        <authorList>
            <person name="Liu Y."/>
        </authorList>
    </citation>
    <scope>NUCLEOTIDE SEQUENCE [LARGE SCALE GENOMIC DNA]</scope>
    <source>
        <strain evidence="3 4">3Y2</strain>
    </source>
</reference>
<sequence length="79" mass="7609">MNLRHAALIAAALIAQSAAHAAPGKDSSCGAGSCGKKTATAPKNAASDAACSKKDGGCSKKDGGKESSCAKKDGGCSKK</sequence>
<comment type="caution">
    <text evidence="3">The sequence shown here is derived from an EMBL/GenBank/DDBJ whole genome shotgun (WGS) entry which is preliminary data.</text>
</comment>